<organism evidence="8 9">
    <name type="scientific">Thermothielavioides terrestris (strain ATCC 38088 / NRRL 8126)</name>
    <name type="common">Thielavia terrestris</name>
    <dbReference type="NCBI Taxonomy" id="578455"/>
    <lineage>
        <taxon>Eukaryota</taxon>
        <taxon>Fungi</taxon>
        <taxon>Dikarya</taxon>
        <taxon>Ascomycota</taxon>
        <taxon>Pezizomycotina</taxon>
        <taxon>Sordariomycetes</taxon>
        <taxon>Sordariomycetidae</taxon>
        <taxon>Sordariales</taxon>
        <taxon>Chaetomiaceae</taxon>
        <taxon>Thermothielavioides</taxon>
        <taxon>Thermothielavioides terrestris</taxon>
    </lineage>
</organism>
<dbReference type="Proteomes" id="UP000008181">
    <property type="component" value="Chromosome 5"/>
</dbReference>
<protein>
    <recommendedName>
        <fullName evidence="7">Rhodopsin domain-containing protein</fullName>
    </recommendedName>
</protein>
<dbReference type="GO" id="GO:0016020">
    <property type="term" value="C:membrane"/>
    <property type="evidence" value="ECO:0007669"/>
    <property type="project" value="UniProtKB-SubCell"/>
</dbReference>
<name>G2REB4_THETT</name>
<evidence type="ECO:0000256" key="2">
    <source>
        <dbReference type="ARBA" id="ARBA00022692"/>
    </source>
</evidence>
<proteinExistence type="inferred from homology"/>
<dbReference type="GeneID" id="11522507"/>
<keyword evidence="3 6" id="KW-1133">Transmembrane helix</keyword>
<evidence type="ECO:0000259" key="7">
    <source>
        <dbReference type="Pfam" id="PF20684"/>
    </source>
</evidence>
<feature type="transmembrane region" description="Helical" evidence="6">
    <location>
        <begin position="36"/>
        <end position="58"/>
    </location>
</feature>
<dbReference type="KEGG" id="ttt:THITE_2033164"/>
<keyword evidence="4 6" id="KW-0472">Membrane</keyword>
<gene>
    <name evidence="8" type="ORF">THITE_2033164</name>
</gene>
<comment type="similarity">
    <text evidence="5">Belongs to the SAT4 family.</text>
</comment>
<dbReference type="RefSeq" id="XP_003657279.1">
    <property type="nucleotide sequence ID" value="XM_003657231.1"/>
</dbReference>
<dbReference type="Pfam" id="PF20684">
    <property type="entry name" value="Fung_rhodopsin"/>
    <property type="match status" value="1"/>
</dbReference>
<feature type="non-terminal residue" evidence="8">
    <location>
        <position position="1"/>
    </location>
</feature>
<dbReference type="PANTHER" id="PTHR33048:SF47">
    <property type="entry name" value="INTEGRAL MEMBRANE PROTEIN-RELATED"/>
    <property type="match status" value="1"/>
</dbReference>
<accession>G2REB4</accession>
<evidence type="ECO:0000256" key="1">
    <source>
        <dbReference type="ARBA" id="ARBA00004141"/>
    </source>
</evidence>
<evidence type="ECO:0000256" key="6">
    <source>
        <dbReference type="SAM" id="Phobius"/>
    </source>
</evidence>
<feature type="domain" description="Rhodopsin" evidence="7">
    <location>
        <begin position="10"/>
        <end position="183"/>
    </location>
</feature>
<evidence type="ECO:0000256" key="4">
    <source>
        <dbReference type="ARBA" id="ARBA00023136"/>
    </source>
</evidence>
<dbReference type="PANTHER" id="PTHR33048">
    <property type="entry name" value="PTH11-LIKE INTEGRAL MEMBRANE PROTEIN (AFU_ORTHOLOGUE AFUA_5G11245)"/>
    <property type="match status" value="1"/>
</dbReference>
<dbReference type="OrthoDB" id="5331848at2759"/>
<evidence type="ECO:0000256" key="5">
    <source>
        <dbReference type="ARBA" id="ARBA00038359"/>
    </source>
</evidence>
<keyword evidence="9" id="KW-1185">Reference proteome</keyword>
<dbReference type="AlphaFoldDB" id="G2REB4"/>
<dbReference type="InterPro" id="IPR052337">
    <property type="entry name" value="SAT4-like"/>
</dbReference>
<evidence type="ECO:0000313" key="8">
    <source>
        <dbReference type="EMBL" id="AEO70943.1"/>
    </source>
</evidence>
<dbReference type="HOGENOM" id="CLU_1457855_0_0_1"/>
<dbReference type="EMBL" id="CP003013">
    <property type="protein sequence ID" value="AEO70943.1"/>
    <property type="molecule type" value="Genomic_DNA"/>
</dbReference>
<comment type="subcellular location">
    <subcellularLocation>
        <location evidence="1">Membrane</location>
        <topology evidence="1">Multi-pass membrane protein</topology>
    </subcellularLocation>
</comment>
<feature type="transmembrane region" description="Helical" evidence="6">
    <location>
        <begin position="6"/>
        <end position="24"/>
    </location>
</feature>
<dbReference type="eggNOG" id="ENOG502SK9Y">
    <property type="taxonomic scope" value="Eukaryota"/>
</dbReference>
<evidence type="ECO:0000313" key="9">
    <source>
        <dbReference type="Proteomes" id="UP000008181"/>
    </source>
</evidence>
<feature type="transmembrane region" description="Helical" evidence="6">
    <location>
        <begin position="158"/>
        <end position="182"/>
    </location>
</feature>
<feature type="non-terminal residue" evidence="8">
    <location>
        <position position="186"/>
    </location>
</feature>
<feature type="transmembrane region" description="Helical" evidence="6">
    <location>
        <begin position="120"/>
        <end position="138"/>
    </location>
</feature>
<keyword evidence="2 6" id="KW-0812">Transmembrane</keyword>
<reference evidence="8 9" key="1">
    <citation type="journal article" date="2011" name="Nat. Biotechnol.">
        <title>Comparative genomic analysis of the thermophilic biomass-degrading fungi Myceliophthora thermophila and Thielavia terrestris.</title>
        <authorList>
            <person name="Berka R.M."/>
            <person name="Grigoriev I.V."/>
            <person name="Otillar R."/>
            <person name="Salamov A."/>
            <person name="Grimwood J."/>
            <person name="Reid I."/>
            <person name="Ishmael N."/>
            <person name="John T."/>
            <person name="Darmond C."/>
            <person name="Moisan M.-C."/>
            <person name="Henrissat B."/>
            <person name="Coutinho P.M."/>
            <person name="Lombard V."/>
            <person name="Natvig D.O."/>
            <person name="Lindquist E."/>
            <person name="Schmutz J."/>
            <person name="Lucas S."/>
            <person name="Harris P."/>
            <person name="Powlowski J."/>
            <person name="Bellemare A."/>
            <person name="Taylor D."/>
            <person name="Butler G."/>
            <person name="de Vries R.P."/>
            <person name="Allijn I.E."/>
            <person name="van den Brink J."/>
            <person name="Ushinsky S."/>
            <person name="Storms R."/>
            <person name="Powell A.J."/>
            <person name="Paulsen I.T."/>
            <person name="Elbourne L.D.H."/>
            <person name="Baker S.E."/>
            <person name="Magnuson J."/>
            <person name="LaBoissiere S."/>
            <person name="Clutterbuck A.J."/>
            <person name="Martinez D."/>
            <person name="Wogulis M."/>
            <person name="de Leon A.L."/>
            <person name="Rey M.W."/>
            <person name="Tsang A."/>
        </authorList>
    </citation>
    <scope>NUCLEOTIDE SEQUENCE [LARGE SCALE GENOMIC DNA]</scope>
    <source>
        <strain evidence="9">ATCC 38088 / NRRL 8126</strain>
    </source>
</reference>
<sequence length="186" mass="20729">YIIVLDIGIFVTGFGKIAIGLTILRVLGTTSQWQRWTIYVTLFLTVATCIIDFCISTFRCGNPSNTWTIESWQTATCVSVDTQTDINIFANSVQCFADFAFSVLPMAVVWQLRLPMRKKLFLVIALGLTLVTGTAAIIKTVFAATMDQADITYTIFPSLVWFSTESMLIIVCGSVPSLYPLYERHV</sequence>
<evidence type="ECO:0000256" key="3">
    <source>
        <dbReference type="ARBA" id="ARBA00022989"/>
    </source>
</evidence>
<dbReference type="InterPro" id="IPR049326">
    <property type="entry name" value="Rhodopsin_dom_fungi"/>
</dbReference>